<dbReference type="EMBL" id="SATR01000153">
    <property type="protein sequence ID" value="TFH89016.1"/>
    <property type="molecule type" value="Genomic_DNA"/>
</dbReference>
<comment type="caution">
    <text evidence="1">The sequence shown here is derived from an EMBL/GenBank/DDBJ whole genome shotgun (WGS) entry which is preliminary data.</text>
</comment>
<dbReference type="AlphaFoldDB" id="A0A4Y8W8Q4"/>
<keyword evidence="2" id="KW-1185">Reference proteome</keyword>
<sequence>MVVKLDFVLWFGSENCSEIAVLSQASQSLVVKHNKQFKQIHNAWQFWFESVLVFYGTMF</sequence>
<proteinExistence type="predicted"/>
<name>A0A4Y8W8Q4_9VIBR</name>
<gene>
    <name evidence="1" type="ORF">ELS82_24635</name>
</gene>
<reference evidence="1 2" key="1">
    <citation type="submission" date="2019-01" db="EMBL/GenBank/DDBJ databases">
        <title>Vibrio BEI176 sp. nov, a marine bacterium isolated from China: eastern marignal seas.</title>
        <authorList>
            <person name="Li B."/>
        </authorList>
    </citation>
    <scope>NUCLEOTIDE SEQUENCE [LARGE SCALE GENOMIC DNA]</scope>
    <source>
        <strain evidence="1 2">BEI176</strain>
    </source>
</reference>
<dbReference type="Proteomes" id="UP000297753">
    <property type="component" value="Unassembled WGS sequence"/>
</dbReference>
<evidence type="ECO:0008006" key="3">
    <source>
        <dbReference type="Google" id="ProtNLM"/>
    </source>
</evidence>
<evidence type="ECO:0000313" key="2">
    <source>
        <dbReference type="Proteomes" id="UP000297753"/>
    </source>
</evidence>
<organism evidence="1 2">
    <name type="scientific">Vibrio ouci</name>
    <dbReference type="NCBI Taxonomy" id="2499078"/>
    <lineage>
        <taxon>Bacteria</taxon>
        <taxon>Pseudomonadati</taxon>
        <taxon>Pseudomonadota</taxon>
        <taxon>Gammaproteobacteria</taxon>
        <taxon>Vibrionales</taxon>
        <taxon>Vibrionaceae</taxon>
        <taxon>Vibrio</taxon>
    </lineage>
</organism>
<evidence type="ECO:0000313" key="1">
    <source>
        <dbReference type="EMBL" id="TFH89016.1"/>
    </source>
</evidence>
<accession>A0A4Y8W8Q4</accession>
<protein>
    <recommendedName>
        <fullName evidence="3">DUF3265 domain-containing protein</fullName>
    </recommendedName>
</protein>